<dbReference type="InterPro" id="IPR036086">
    <property type="entry name" value="ParB/Sulfiredoxin_sf"/>
</dbReference>
<evidence type="ECO:0000313" key="5">
    <source>
        <dbReference type="Proteomes" id="UP001144323"/>
    </source>
</evidence>
<name>A0A9W6GZH9_9HYPH</name>
<dbReference type="Pfam" id="PF17762">
    <property type="entry name" value="HTH_ParB"/>
    <property type="match status" value="1"/>
</dbReference>
<evidence type="ECO:0000259" key="3">
    <source>
        <dbReference type="SMART" id="SM00470"/>
    </source>
</evidence>
<dbReference type="SUPFAM" id="SSF109709">
    <property type="entry name" value="KorB DNA-binding domain-like"/>
    <property type="match status" value="1"/>
</dbReference>
<dbReference type="GO" id="GO:0005694">
    <property type="term" value="C:chromosome"/>
    <property type="evidence" value="ECO:0007669"/>
    <property type="project" value="TreeGrafter"/>
</dbReference>
<dbReference type="GO" id="GO:0003677">
    <property type="term" value="F:DNA binding"/>
    <property type="evidence" value="ECO:0007669"/>
    <property type="project" value="UniProtKB-KW"/>
</dbReference>
<dbReference type="NCBIfam" id="TIGR00180">
    <property type="entry name" value="parB_part"/>
    <property type="match status" value="1"/>
</dbReference>
<feature type="compositionally biased region" description="Acidic residues" evidence="2">
    <location>
        <begin position="729"/>
        <end position="741"/>
    </location>
</feature>
<dbReference type="Gene3D" id="3.90.1530.30">
    <property type="match status" value="1"/>
</dbReference>
<sequence>MTAKKQPDKKTTMPCAAAKRALSPRETRTAPVSAATAKADERLMLPLRLLAPSKDNVRRFASEAGIEALCANIAALGLLQNLTGRKTAKDKYEIEAGARRLRALKELAKRGAVIEPEGVKVTLDYLVPVLVKGADHNATELSLSENIIRENMHTADEVEAFRKLIEDDGMTPEQVGDRFGKSHMTVRRRVKLAKVSPRLMEAFRAGEVTLRHMEAFALSDDHKAQEATFDSLPEYNRTPEAIRARLANEKIVASHRLAQFVGVEAYQQAGGTITRDLFSEDDEDAIFFDDKPLVVRLATARLEAIAEETRSNEGWKWSEAYLSEHESRSGYSRLATHEREQTPQEREELFALAAYIDEHEAAYDSGDMTEQEVKEFDAKTERHDAITNSCIVFDAEEIPLAGIVVSLNYVGEVSIKRGLYRKEEAHELAALQRARQAAARAANEAAGLGEGTGEEESEQEGQVEGAEQGAVYTPATTVEIEAEGYSQAIIEDLTILRTKALALELSQHPNVALHVIVHKLADTVFYRGGNGKPYDYTSGGSCLAVTAQSHEKRQAAPDEDNHAAFIAFDERHVVLASRLPNRYADLWAWLIVQDEKTVLDLLAFCVAFQIEASYRDHRGGAIGHSDQIALAMNFDMAAHWRVSPGFLSRVSKKTIATAAREAGCSEDAIKAIGAGSKAEAVTIALEAMKDRPWLPPMLRNLLAPAAVATVIEDEGAFEVETPAAAPEGEAPEEFADDSHDEAEALESVYGPDDAGEFTEAAE</sequence>
<dbReference type="SMART" id="SM00470">
    <property type="entry name" value="ParB"/>
    <property type="match status" value="1"/>
</dbReference>
<dbReference type="CDD" id="cd16406">
    <property type="entry name" value="ParB_N_like"/>
    <property type="match status" value="1"/>
</dbReference>
<dbReference type="AlphaFoldDB" id="A0A9W6GZH9"/>
<evidence type="ECO:0000256" key="2">
    <source>
        <dbReference type="SAM" id="MobiDB-lite"/>
    </source>
</evidence>
<feature type="compositionally biased region" description="Acidic residues" evidence="2">
    <location>
        <begin position="452"/>
        <end position="461"/>
    </location>
</feature>
<evidence type="ECO:0000256" key="1">
    <source>
        <dbReference type="ARBA" id="ARBA00006295"/>
    </source>
</evidence>
<dbReference type="PANTHER" id="PTHR33375:SF7">
    <property type="entry name" value="CHROMOSOME 2-PARTITIONING PROTEIN PARB-RELATED"/>
    <property type="match status" value="1"/>
</dbReference>
<keyword evidence="4" id="KW-0238">DNA-binding</keyword>
<evidence type="ECO:0000313" key="4">
    <source>
        <dbReference type="EMBL" id="GLI95791.1"/>
    </source>
</evidence>
<feature type="domain" description="ParB-like N-terminal" evidence="3">
    <location>
        <begin position="43"/>
        <end position="147"/>
    </location>
</feature>
<dbReference type="Gene3D" id="1.10.10.2830">
    <property type="match status" value="1"/>
</dbReference>
<accession>A0A9W6GZH9</accession>
<dbReference type="EMBL" id="BSEC01000005">
    <property type="protein sequence ID" value="GLI95791.1"/>
    <property type="molecule type" value="Genomic_DNA"/>
</dbReference>
<feature type="region of interest" description="Disordered" evidence="2">
    <location>
        <begin position="720"/>
        <end position="741"/>
    </location>
</feature>
<dbReference type="Pfam" id="PF02195">
    <property type="entry name" value="ParB_N"/>
    <property type="match status" value="1"/>
</dbReference>
<dbReference type="GO" id="GO:0007059">
    <property type="term" value="P:chromosome segregation"/>
    <property type="evidence" value="ECO:0007669"/>
    <property type="project" value="TreeGrafter"/>
</dbReference>
<gene>
    <name evidence="4" type="ORF">LMG27198_47830</name>
</gene>
<organism evidence="4 5">
    <name type="scientific">Methylocystis echinoides</name>
    <dbReference type="NCBI Taxonomy" id="29468"/>
    <lineage>
        <taxon>Bacteria</taxon>
        <taxon>Pseudomonadati</taxon>
        <taxon>Pseudomonadota</taxon>
        <taxon>Alphaproteobacteria</taxon>
        <taxon>Hyphomicrobiales</taxon>
        <taxon>Methylocystaceae</taxon>
        <taxon>Methylocystis</taxon>
    </lineage>
</organism>
<dbReference type="InterPro" id="IPR041468">
    <property type="entry name" value="HTH_ParB/Spo0J"/>
</dbReference>
<dbReference type="Proteomes" id="UP001144323">
    <property type="component" value="Unassembled WGS sequence"/>
</dbReference>
<protein>
    <submittedName>
        <fullName evidence="4">DNA-binding protein</fullName>
    </submittedName>
</protein>
<dbReference type="InterPro" id="IPR004437">
    <property type="entry name" value="ParB/RepB/Spo0J"/>
</dbReference>
<proteinExistence type="inferred from homology"/>
<dbReference type="FunFam" id="1.10.10.2830:FF:000001">
    <property type="entry name" value="Chromosome partitioning protein ParB"/>
    <property type="match status" value="1"/>
</dbReference>
<reference evidence="4" key="1">
    <citation type="journal article" date="2023" name="Int. J. Syst. Evol. Microbiol.">
        <title>Methylocystis iwaonis sp. nov., a type II methane-oxidizing bacterium from surface soil of a rice paddy field in Japan, and emended description of the genus Methylocystis (ex Whittenbury et al. 1970) Bowman et al. 1993.</title>
        <authorList>
            <person name="Kaise H."/>
            <person name="Sawadogo J.B."/>
            <person name="Alam M.S."/>
            <person name="Ueno C."/>
            <person name="Dianou D."/>
            <person name="Shinjo R."/>
            <person name="Asakawa S."/>
        </authorList>
    </citation>
    <scope>NUCLEOTIDE SEQUENCE</scope>
    <source>
        <strain evidence="4">LMG27198</strain>
    </source>
</reference>
<dbReference type="InterPro" id="IPR050336">
    <property type="entry name" value="Chromosome_partition/occlusion"/>
</dbReference>
<comment type="similarity">
    <text evidence="1">Belongs to the ParB family.</text>
</comment>
<dbReference type="InterPro" id="IPR003115">
    <property type="entry name" value="ParB_N"/>
</dbReference>
<dbReference type="PANTHER" id="PTHR33375">
    <property type="entry name" value="CHROMOSOME-PARTITIONING PROTEIN PARB-RELATED"/>
    <property type="match status" value="1"/>
</dbReference>
<feature type="region of interest" description="Disordered" evidence="2">
    <location>
        <begin position="442"/>
        <end position="470"/>
    </location>
</feature>
<dbReference type="SUPFAM" id="SSF110849">
    <property type="entry name" value="ParB/Sulfiredoxin"/>
    <property type="match status" value="1"/>
</dbReference>
<feature type="region of interest" description="Disordered" evidence="2">
    <location>
        <begin position="1"/>
        <end position="35"/>
    </location>
</feature>
<dbReference type="RefSeq" id="WP_281806802.1">
    <property type="nucleotide sequence ID" value="NZ_BSEC01000005.1"/>
</dbReference>
<feature type="compositionally biased region" description="Basic and acidic residues" evidence="2">
    <location>
        <begin position="1"/>
        <end position="11"/>
    </location>
</feature>
<keyword evidence="5" id="KW-1185">Reference proteome</keyword>
<comment type="caution">
    <text evidence="4">The sequence shown here is derived from an EMBL/GenBank/DDBJ whole genome shotgun (WGS) entry which is preliminary data.</text>
</comment>